<evidence type="ECO:0000313" key="4">
    <source>
        <dbReference type="Proteomes" id="UP000468901"/>
    </source>
</evidence>
<dbReference type="Proteomes" id="UP000468901">
    <property type="component" value="Unassembled WGS sequence"/>
</dbReference>
<dbReference type="RefSeq" id="WP_152216473.1">
    <property type="nucleotide sequence ID" value="NZ_JBAQYD010000276.1"/>
</dbReference>
<protein>
    <submittedName>
        <fullName evidence="3">Uncharacterized protein</fullName>
    </submittedName>
</protein>
<feature type="transmembrane region" description="Helical" evidence="2">
    <location>
        <begin position="12"/>
        <end position="31"/>
    </location>
</feature>
<reference evidence="3 4" key="1">
    <citation type="submission" date="2019-09" db="EMBL/GenBank/DDBJ databases">
        <title>Parvibaculum sedimenti sp. nov., isolated from sediment.</title>
        <authorList>
            <person name="Wang Y."/>
        </authorList>
    </citation>
    <scope>NUCLEOTIDE SEQUENCE [LARGE SCALE GENOMIC DNA]</scope>
    <source>
        <strain evidence="3 4">HXT-9</strain>
    </source>
</reference>
<proteinExistence type="predicted"/>
<name>A0A6N6VI20_9HYPH</name>
<organism evidence="3 4">
    <name type="scientific">Parvibaculum sedimenti</name>
    <dbReference type="NCBI Taxonomy" id="2608632"/>
    <lineage>
        <taxon>Bacteria</taxon>
        <taxon>Pseudomonadati</taxon>
        <taxon>Pseudomonadota</taxon>
        <taxon>Alphaproteobacteria</taxon>
        <taxon>Hyphomicrobiales</taxon>
        <taxon>Parvibaculaceae</taxon>
        <taxon>Parvibaculum</taxon>
    </lineage>
</organism>
<dbReference type="EMBL" id="WESC01000009">
    <property type="protein sequence ID" value="KAB7739664.1"/>
    <property type="molecule type" value="Genomic_DNA"/>
</dbReference>
<keyword evidence="2" id="KW-0472">Membrane</keyword>
<sequence>MSVAAFLESLSIESIFLMFGSVVLLILLLALQIRNAGAAQRLAKMESEARVNRLLSAVEGMATSRTKSRAKPAPSSNRPIAKSSMKRVPAARTPRPAYKRAR</sequence>
<evidence type="ECO:0000313" key="3">
    <source>
        <dbReference type="EMBL" id="KAB7739664.1"/>
    </source>
</evidence>
<keyword evidence="4" id="KW-1185">Reference proteome</keyword>
<keyword evidence="2" id="KW-0812">Transmembrane</keyword>
<accession>A0A6N6VI20</accession>
<feature type="region of interest" description="Disordered" evidence="1">
    <location>
        <begin position="60"/>
        <end position="102"/>
    </location>
</feature>
<keyword evidence="2" id="KW-1133">Transmembrane helix</keyword>
<evidence type="ECO:0000256" key="1">
    <source>
        <dbReference type="SAM" id="MobiDB-lite"/>
    </source>
</evidence>
<gene>
    <name evidence="3" type="ORF">F2P47_11335</name>
</gene>
<comment type="caution">
    <text evidence="3">The sequence shown here is derived from an EMBL/GenBank/DDBJ whole genome shotgun (WGS) entry which is preliminary data.</text>
</comment>
<evidence type="ECO:0000256" key="2">
    <source>
        <dbReference type="SAM" id="Phobius"/>
    </source>
</evidence>
<dbReference type="AlphaFoldDB" id="A0A6N6VI20"/>